<name>A0A3M9N627_9BACT</name>
<evidence type="ECO:0000256" key="12">
    <source>
        <dbReference type="SAM" id="Phobius"/>
    </source>
</evidence>
<keyword evidence="7" id="KW-0862">Zinc</keyword>
<evidence type="ECO:0000256" key="5">
    <source>
        <dbReference type="ARBA" id="ARBA00022723"/>
    </source>
</evidence>
<dbReference type="RefSeq" id="WP_123131447.1">
    <property type="nucleotide sequence ID" value="NZ_RJJE01000001.1"/>
</dbReference>
<keyword evidence="9" id="KW-0482">Metalloprotease</keyword>
<evidence type="ECO:0000256" key="4">
    <source>
        <dbReference type="ARBA" id="ARBA00022692"/>
    </source>
</evidence>
<keyword evidence="5" id="KW-0479">Metal-binding</keyword>
<keyword evidence="15" id="KW-1185">Reference proteome</keyword>
<dbReference type="Gene3D" id="3.30.2010.10">
    <property type="entry name" value="Metalloproteases ('zincins'), catalytic domain"/>
    <property type="match status" value="1"/>
</dbReference>
<evidence type="ECO:0000256" key="11">
    <source>
        <dbReference type="SAM" id="Coils"/>
    </source>
</evidence>
<dbReference type="InterPro" id="IPR050083">
    <property type="entry name" value="HtpX_protease"/>
</dbReference>
<organism evidence="14 15">
    <name type="scientific">Rufibacter immobilis</name>
    <dbReference type="NCBI Taxonomy" id="1348778"/>
    <lineage>
        <taxon>Bacteria</taxon>
        <taxon>Pseudomonadati</taxon>
        <taxon>Bacteroidota</taxon>
        <taxon>Cytophagia</taxon>
        <taxon>Cytophagales</taxon>
        <taxon>Hymenobacteraceae</taxon>
        <taxon>Rufibacter</taxon>
    </lineage>
</organism>
<dbReference type="PANTHER" id="PTHR43221">
    <property type="entry name" value="PROTEASE HTPX"/>
    <property type="match status" value="1"/>
</dbReference>
<evidence type="ECO:0000256" key="2">
    <source>
        <dbReference type="ARBA" id="ARBA00022475"/>
    </source>
</evidence>
<dbReference type="GO" id="GO:0004222">
    <property type="term" value="F:metalloendopeptidase activity"/>
    <property type="evidence" value="ECO:0007669"/>
    <property type="project" value="InterPro"/>
</dbReference>
<evidence type="ECO:0000259" key="13">
    <source>
        <dbReference type="Pfam" id="PF01435"/>
    </source>
</evidence>
<dbReference type="EMBL" id="RJJE01000001">
    <property type="protein sequence ID" value="RNI33260.1"/>
    <property type="molecule type" value="Genomic_DNA"/>
</dbReference>
<comment type="cofactor">
    <cofactor evidence="1">
        <name>Zn(2+)</name>
        <dbReference type="ChEBI" id="CHEBI:29105"/>
    </cofactor>
</comment>
<dbReference type="PANTHER" id="PTHR43221:SF2">
    <property type="entry name" value="PROTEASE HTPX HOMOLOG"/>
    <property type="match status" value="1"/>
</dbReference>
<feature type="transmembrane region" description="Helical" evidence="12">
    <location>
        <begin position="32"/>
        <end position="65"/>
    </location>
</feature>
<feature type="transmembrane region" description="Helical" evidence="12">
    <location>
        <begin position="71"/>
        <end position="96"/>
    </location>
</feature>
<keyword evidence="8 12" id="KW-1133">Transmembrane helix</keyword>
<evidence type="ECO:0000313" key="14">
    <source>
        <dbReference type="EMBL" id="RNI33260.1"/>
    </source>
</evidence>
<keyword evidence="6" id="KW-0378">Hydrolase</keyword>
<keyword evidence="3" id="KW-0645">Protease</keyword>
<proteinExistence type="predicted"/>
<reference evidence="14 15" key="1">
    <citation type="submission" date="2018-11" db="EMBL/GenBank/DDBJ databases">
        <title>Rufibacter latericius sp. nov., isolated from water in Baiyang Lake.</title>
        <authorList>
            <person name="Yang Y."/>
        </authorList>
    </citation>
    <scope>NUCLEOTIDE SEQUENCE [LARGE SCALE GENOMIC DNA]</scope>
    <source>
        <strain evidence="14 15">MCC P1</strain>
    </source>
</reference>
<dbReference type="GO" id="GO:0006508">
    <property type="term" value="P:proteolysis"/>
    <property type="evidence" value="ECO:0007669"/>
    <property type="project" value="UniProtKB-KW"/>
</dbReference>
<accession>A0A3M9N627</accession>
<evidence type="ECO:0000256" key="8">
    <source>
        <dbReference type="ARBA" id="ARBA00022989"/>
    </source>
</evidence>
<dbReference type="AlphaFoldDB" id="A0A3M9N627"/>
<evidence type="ECO:0000256" key="7">
    <source>
        <dbReference type="ARBA" id="ARBA00022833"/>
    </source>
</evidence>
<dbReference type="GO" id="GO:0046872">
    <property type="term" value="F:metal ion binding"/>
    <property type="evidence" value="ECO:0007669"/>
    <property type="project" value="UniProtKB-KW"/>
</dbReference>
<keyword evidence="11" id="KW-0175">Coiled coil</keyword>
<feature type="coiled-coil region" evidence="11">
    <location>
        <begin position="519"/>
        <end position="546"/>
    </location>
</feature>
<keyword evidence="4 12" id="KW-0812">Transmembrane</keyword>
<evidence type="ECO:0000313" key="15">
    <source>
        <dbReference type="Proteomes" id="UP000271010"/>
    </source>
</evidence>
<dbReference type="InterPro" id="IPR001915">
    <property type="entry name" value="Peptidase_M48"/>
</dbReference>
<sequence>MQDTFPYPPMPQGVDERVIAPSPAFKREVVKVAGAIAFFMVVYVALMAAAMALAVLCGFGGYALVTLKPSFITFMLGLGLAGLGVMVIYFLLKFIFKRSKTDRSGMIEVQEADQPELFAFIRKITQETQTPFPKRIYLSPDVNASVFYDSSFWSMLLPVKKNLVIGLGLVNCVNVTEFKAILAHEFGHFSQRSMKLGSYVYHVNQAIHNMLYDNQGYGKALEKWANISGYFALFAGLTARIVQAIQWVLKKAYVVVNKPYMSLSRQMEFHADSVSAYVTGSVPLVTSLRRIEAAGLCYSRLFNHYNAWFSENLKADNMYPQHRELMHRFSSDFNIPMAHGLLQVNAETFAMFNQSRLVIKDQWASHPSTDDREAHLLSLNIPTVLVHDSAWVLFRNGEQVQQHMTQKVYENAEFAEAPQDLTLAQFSEKLTAEISGRSFDKAYKGYYDNRVITAFDLQEASSEAALLPSRPFEELFADVNCKLPEKVSRMEDDLQTVQQIVQGAHDIKSFDFDGEKYSVKEAATVQQQLEKELQEAQEQLAFHDKEYFKLFYQKAREQGAEYALVQAYQALFDATAAAEAATSLYHQIFDTLNFIFNNDMTLEGAQTVMKELETREEPIRLRLQQLLQEETYTSCLTAGEKSKLEKIAHQRRVYLTEYGFDNTSVGELTEALHLFVQTVWERCFQLKKQMLDLQVTLLQSQKEVLLTEAEA</sequence>
<dbReference type="OrthoDB" id="9789270at2"/>
<dbReference type="Proteomes" id="UP000271010">
    <property type="component" value="Unassembled WGS sequence"/>
</dbReference>
<dbReference type="Pfam" id="PF01435">
    <property type="entry name" value="Peptidase_M48"/>
    <property type="match status" value="1"/>
</dbReference>
<evidence type="ECO:0000256" key="9">
    <source>
        <dbReference type="ARBA" id="ARBA00023049"/>
    </source>
</evidence>
<keyword evidence="2" id="KW-1003">Cell membrane</keyword>
<gene>
    <name evidence="14" type="ORF">EFA69_02285</name>
</gene>
<dbReference type="CDD" id="cd07328">
    <property type="entry name" value="M48_Ste24p_like"/>
    <property type="match status" value="1"/>
</dbReference>
<evidence type="ECO:0000256" key="6">
    <source>
        <dbReference type="ARBA" id="ARBA00022801"/>
    </source>
</evidence>
<comment type="caution">
    <text evidence="14">The sequence shown here is derived from an EMBL/GenBank/DDBJ whole genome shotgun (WGS) entry which is preliminary data.</text>
</comment>
<protein>
    <recommendedName>
        <fullName evidence="13">Peptidase M48 domain-containing protein</fullName>
    </recommendedName>
</protein>
<evidence type="ECO:0000256" key="1">
    <source>
        <dbReference type="ARBA" id="ARBA00001947"/>
    </source>
</evidence>
<feature type="domain" description="Peptidase M48" evidence="13">
    <location>
        <begin position="160"/>
        <end position="377"/>
    </location>
</feature>
<evidence type="ECO:0000256" key="3">
    <source>
        <dbReference type="ARBA" id="ARBA00022670"/>
    </source>
</evidence>
<feature type="transmembrane region" description="Helical" evidence="12">
    <location>
        <begin position="229"/>
        <end position="249"/>
    </location>
</feature>
<evidence type="ECO:0000256" key="10">
    <source>
        <dbReference type="ARBA" id="ARBA00023136"/>
    </source>
</evidence>
<keyword evidence="10 12" id="KW-0472">Membrane</keyword>